<dbReference type="OrthoDB" id="3263880at2759"/>
<dbReference type="Proteomes" id="UP000095149">
    <property type="component" value="Unassembled WGS sequence"/>
</dbReference>
<feature type="region of interest" description="Disordered" evidence="6">
    <location>
        <begin position="1"/>
        <end position="83"/>
    </location>
</feature>
<evidence type="ECO:0000256" key="4">
    <source>
        <dbReference type="ARBA" id="ARBA00023163"/>
    </source>
</evidence>
<dbReference type="PANTHER" id="PTHR31668:SF26">
    <property type="entry name" value="GLUCOSE TRANSPORT TRANSCRIPTION REGULATOR RGT1-RELATED"/>
    <property type="match status" value="1"/>
</dbReference>
<dbReference type="InterPro" id="IPR050797">
    <property type="entry name" value="Carb_Metab_Trans_Reg"/>
</dbReference>
<dbReference type="AlphaFoldDB" id="A0A1E3K4E3"/>
<feature type="region of interest" description="Disordered" evidence="6">
    <location>
        <begin position="736"/>
        <end position="766"/>
    </location>
</feature>
<evidence type="ECO:0000259" key="7">
    <source>
        <dbReference type="PROSITE" id="PS50048"/>
    </source>
</evidence>
<keyword evidence="4" id="KW-0804">Transcription</keyword>
<comment type="caution">
    <text evidence="8">The sequence shown here is derived from an EMBL/GenBank/DDBJ whole genome shotgun (WGS) entry which is preliminary data.</text>
</comment>
<evidence type="ECO:0000256" key="1">
    <source>
        <dbReference type="ARBA" id="ARBA00022723"/>
    </source>
</evidence>
<dbReference type="SMART" id="SM00066">
    <property type="entry name" value="GAL4"/>
    <property type="match status" value="1"/>
</dbReference>
<feature type="region of interest" description="Disordered" evidence="6">
    <location>
        <begin position="688"/>
        <end position="720"/>
    </location>
</feature>
<evidence type="ECO:0000313" key="8">
    <source>
        <dbReference type="EMBL" id="ODO08054.1"/>
    </source>
</evidence>
<name>A0A1E3K4E3_9TREE</name>
<accession>A0A1E3K4E3</accession>
<evidence type="ECO:0000256" key="2">
    <source>
        <dbReference type="ARBA" id="ARBA00023015"/>
    </source>
</evidence>
<feature type="compositionally biased region" description="Pro residues" evidence="6">
    <location>
        <begin position="32"/>
        <end position="42"/>
    </location>
</feature>
<gene>
    <name evidence="8" type="ORF">I350_03637</name>
</gene>
<dbReference type="CDD" id="cd00067">
    <property type="entry name" value="GAL4"/>
    <property type="match status" value="1"/>
</dbReference>
<feature type="compositionally biased region" description="Low complexity" evidence="6">
    <location>
        <begin position="73"/>
        <end position="82"/>
    </location>
</feature>
<dbReference type="GO" id="GO:0008270">
    <property type="term" value="F:zinc ion binding"/>
    <property type="evidence" value="ECO:0007669"/>
    <property type="project" value="InterPro"/>
</dbReference>
<feature type="domain" description="Zn(2)-C6 fungal-type" evidence="7">
    <location>
        <begin position="87"/>
        <end position="139"/>
    </location>
</feature>
<dbReference type="PANTHER" id="PTHR31668">
    <property type="entry name" value="GLUCOSE TRANSPORT TRANSCRIPTION REGULATOR RGT1-RELATED-RELATED"/>
    <property type="match status" value="1"/>
</dbReference>
<dbReference type="GO" id="GO:0000981">
    <property type="term" value="F:DNA-binding transcription factor activity, RNA polymerase II-specific"/>
    <property type="evidence" value="ECO:0007669"/>
    <property type="project" value="InterPro"/>
</dbReference>
<dbReference type="InterPro" id="IPR001138">
    <property type="entry name" value="Zn2Cys6_DnaBD"/>
</dbReference>
<dbReference type="EMBL" id="MEKH01000005">
    <property type="protein sequence ID" value="ODO08054.1"/>
    <property type="molecule type" value="Genomic_DNA"/>
</dbReference>
<evidence type="ECO:0000256" key="3">
    <source>
        <dbReference type="ARBA" id="ARBA00023125"/>
    </source>
</evidence>
<dbReference type="Gene3D" id="4.10.240.10">
    <property type="entry name" value="Zn(2)-C6 fungal-type DNA-binding domain"/>
    <property type="match status" value="1"/>
</dbReference>
<feature type="compositionally biased region" description="Basic and acidic residues" evidence="6">
    <location>
        <begin position="688"/>
        <end position="702"/>
    </location>
</feature>
<proteinExistence type="predicted"/>
<evidence type="ECO:0000256" key="5">
    <source>
        <dbReference type="ARBA" id="ARBA00023242"/>
    </source>
</evidence>
<sequence>MSHHHQLPGGYRPPHGDYFAAWNGPQQQTPQTYPPAHHPLPSPINIHPAIPTPDPSEWQSEAPKTSRKPPRAPSAAATKTTRQQFTACSACRHRRVKCDLKDKTEEAETAANDREGLGPHRGKAKVVQCSNCVERGLRCIDEFAPMKAAKLLRRGKRIAEIEVLYGANAFPAQEDPTSPSKATSSLIPTRPMAHPSLPELSHAFFESSFFRRFQVQRPVIDPGNFVKRYRSQACPTAAAMGTEGAILCHVLYAWAVSYGVDEHGNMDQPDGGGQPLDTINLDQPTEVELEREKHRARRRAKMKEVIEIILKEIDEAGLLRKPTWDGVRVLLLILPLTDGISSPVERMSMYGAALSQVYTLCSHTAHNYDGEPSATAFVNGGVADDLEMTTVRVRVYWYSFVHEGITTGLKGGRLTLDDDDLETMQDMVENSALVRDSGAFRISSNFATAPISLALACRKINKALTGTAARRRTDVNGELLKQAWEALEKSWEEFDQLLAFGGGEYMLSDEVTRFADGWKIFLFEAQNVIYNNLEDRRQRLSDPAATLTARISSPSSPSSSSPPEIIHAALTTNITHLLDIARSKCEMKTRQILVLVRKYVGTTFFEWDASLVRDGTYYAALWVARGMGTGEDVGVCLRALNELRWAHAKAVERSADLRKLWHEHASSPASQDDKAWDNILSNLESLGRPDHVRAPEQPHEGHSSSGGSGQTSNSNSSSRVPQLVPYNLQQSSYELQQGQSNQFAAHDSRPPLPQRQSYTHTPYPAEISHPHFPANVPSSSNSPFTSPLIISPYEPSVQMHGAGMLASVYSQSEQEGYGHVAQYQQVHMGTMPFEEMAQPGHYGGDQYEAFNERGGAGYGEYKEPYNGQSFQPQFHQHQQSSQGYASLHVQQGMPAPDHHQQYQEQSHSLFDESGMQGLGVQGQFIIQPDGSHTYNPYLHNNQHR</sequence>
<evidence type="ECO:0000313" key="9">
    <source>
        <dbReference type="Proteomes" id="UP000095149"/>
    </source>
</evidence>
<protein>
    <recommendedName>
        <fullName evidence="7">Zn(2)-C6 fungal-type domain-containing protein</fullName>
    </recommendedName>
</protein>
<dbReference type="InterPro" id="IPR036864">
    <property type="entry name" value="Zn2-C6_fun-type_DNA-bd_sf"/>
</dbReference>
<dbReference type="PROSITE" id="PS50048">
    <property type="entry name" value="ZN2_CY6_FUNGAL_2"/>
    <property type="match status" value="1"/>
</dbReference>
<reference evidence="8 9" key="1">
    <citation type="submission" date="2016-06" db="EMBL/GenBank/DDBJ databases">
        <title>Evolution of pathogenesis and genome organization in the Tremellales.</title>
        <authorList>
            <person name="Cuomo C."/>
            <person name="Litvintseva A."/>
            <person name="Heitman J."/>
            <person name="Chen Y."/>
            <person name="Sun S."/>
            <person name="Springer D."/>
            <person name="Dromer F."/>
            <person name="Young S."/>
            <person name="Zeng Q."/>
            <person name="Chapman S."/>
            <person name="Gujja S."/>
            <person name="Saif S."/>
            <person name="Birren B."/>
        </authorList>
    </citation>
    <scope>NUCLEOTIDE SEQUENCE [LARGE SCALE GENOMIC DNA]</scope>
    <source>
        <strain evidence="8 9">CBS 6273</strain>
    </source>
</reference>
<dbReference type="GO" id="GO:0003677">
    <property type="term" value="F:DNA binding"/>
    <property type="evidence" value="ECO:0007669"/>
    <property type="project" value="UniProtKB-KW"/>
</dbReference>
<evidence type="ECO:0000256" key="6">
    <source>
        <dbReference type="SAM" id="MobiDB-lite"/>
    </source>
</evidence>
<keyword evidence="5" id="KW-0539">Nucleus</keyword>
<keyword evidence="3" id="KW-0238">DNA-binding</keyword>
<keyword evidence="1" id="KW-0479">Metal-binding</keyword>
<organism evidence="8 9">
    <name type="scientific">Cryptococcus amylolentus CBS 6273</name>
    <dbReference type="NCBI Taxonomy" id="1296118"/>
    <lineage>
        <taxon>Eukaryota</taxon>
        <taxon>Fungi</taxon>
        <taxon>Dikarya</taxon>
        <taxon>Basidiomycota</taxon>
        <taxon>Agaricomycotina</taxon>
        <taxon>Tremellomycetes</taxon>
        <taxon>Tremellales</taxon>
        <taxon>Cryptococcaceae</taxon>
        <taxon>Cryptococcus</taxon>
    </lineage>
</organism>
<dbReference type="SUPFAM" id="SSF57701">
    <property type="entry name" value="Zn2/Cys6 DNA-binding domain"/>
    <property type="match status" value="1"/>
</dbReference>
<keyword evidence="2" id="KW-0805">Transcription regulation</keyword>